<reference evidence="7" key="1">
    <citation type="submission" date="2017-02" db="EMBL/GenBank/DDBJ databases">
        <authorList>
            <person name="Regsiter A."/>
            <person name="William W."/>
        </authorList>
    </citation>
    <scope>NUCLEOTIDE SEQUENCE</scope>
    <source>
        <strain evidence="7">BdmA 4</strain>
    </source>
</reference>
<feature type="transmembrane region" description="Helical" evidence="5">
    <location>
        <begin position="12"/>
        <end position="29"/>
    </location>
</feature>
<feature type="transmembrane region" description="Helical" evidence="5">
    <location>
        <begin position="64"/>
        <end position="90"/>
    </location>
</feature>
<comment type="subcellular location">
    <subcellularLocation>
        <location evidence="1 5">Cell membrane</location>
        <topology evidence="1 5">Multi-pass membrane protein</topology>
    </subcellularLocation>
</comment>
<dbReference type="InterPro" id="IPR000515">
    <property type="entry name" value="MetI-like"/>
</dbReference>
<accession>A0A3P3XQ31</accession>
<feature type="transmembrane region" description="Helical" evidence="5">
    <location>
        <begin position="218"/>
        <end position="244"/>
    </location>
</feature>
<evidence type="ECO:0000256" key="2">
    <source>
        <dbReference type="ARBA" id="ARBA00022692"/>
    </source>
</evidence>
<keyword evidence="3 5" id="KW-1133">Transmembrane helix</keyword>
<keyword evidence="5" id="KW-0813">Transport</keyword>
<dbReference type="SUPFAM" id="SSF161098">
    <property type="entry name" value="MetI-like"/>
    <property type="match status" value="1"/>
</dbReference>
<gene>
    <name evidence="7" type="ORF">SPIRO4BDMA_40916</name>
</gene>
<dbReference type="InterPro" id="IPR052730">
    <property type="entry name" value="Sugar_ABC_transporter"/>
</dbReference>
<protein>
    <recommendedName>
        <fullName evidence="6">ABC transmembrane type-1 domain-containing protein</fullName>
    </recommendedName>
</protein>
<organism evidence="7">
    <name type="scientific">uncultured spirochete</name>
    <dbReference type="NCBI Taxonomy" id="156406"/>
    <lineage>
        <taxon>Bacteria</taxon>
        <taxon>Pseudomonadati</taxon>
        <taxon>Spirochaetota</taxon>
        <taxon>Spirochaetia</taxon>
        <taxon>Spirochaetales</taxon>
        <taxon>environmental samples</taxon>
    </lineage>
</organism>
<evidence type="ECO:0000256" key="3">
    <source>
        <dbReference type="ARBA" id="ARBA00022989"/>
    </source>
</evidence>
<feature type="transmembrane region" description="Helical" evidence="5">
    <location>
        <begin position="264"/>
        <end position="283"/>
    </location>
</feature>
<feature type="transmembrane region" description="Helical" evidence="5">
    <location>
        <begin position="155"/>
        <end position="179"/>
    </location>
</feature>
<keyword evidence="4 5" id="KW-0472">Membrane</keyword>
<sequence length="296" mass="33376">MHVSRRTGFFKSPTWFLVPVVIYYAAFWIRPTISVIIESFTDKAGAFSFSNYVRLFSQEAIRTAFLNTVLFTVGSAIIQFVLAFALALWLNKKFRFSNLVLFITLIPMAFPPAAVGILWKTGLYRFGWINSFLCAIGLMNPANPVDWMSFRNLNAVMLLIVVDTWTVLPSVMIILLAGLQNFNKEFEEAGWVFGANKFQTLKDIVFPIMKPTIITAMILRMIAAVQVWLIAVMIFGYNVVPFLVERIAYNVDVITLAKYARKDAYTISVIVAAIVLISVSMYLRVSGDKQKGGETT</sequence>
<evidence type="ECO:0000256" key="5">
    <source>
        <dbReference type="RuleBase" id="RU363032"/>
    </source>
</evidence>
<dbReference type="CDD" id="cd06261">
    <property type="entry name" value="TM_PBP2"/>
    <property type="match status" value="1"/>
</dbReference>
<proteinExistence type="inferred from homology"/>
<dbReference type="InterPro" id="IPR035906">
    <property type="entry name" value="MetI-like_sf"/>
</dbReference>
<dbReference type="EMBL" id="FWDO01000004">
    <property type="protein sequence ID" value="SLM18344.1"/>
    <property type="molecule type" value="Genomic_DNA"/>
</dbReference>
<dbReference type="PROSITE" id="PS50928">
    <property type="entry name" value="ABC_TM1"/>
    <property type="match status" value="1"/>
</dbReference>
<evidence type="ECO:0000256" key="4">
    <source>
        <dbReference type="ARBA" id="ARBA00023136"/>
    </source>
</evidence>
<feature type="transmembrane region" description="Helical" evidence="5">
    <location>
        <begin position="126"/>
        <end position="143"/>
    </location>
</feature>
<evidence type="ECO:0000313" key="7">
    <source>
        <dbReference type="EMBL" id="SLM18344.1"/>
    </source>
</evidence>
<dbReference type="AlphaFoldDB" id="A0A3P3XQ31"/>
<name>A0A3P3XQ31_9SPIR</name>
<dbReference type="PANTHER" id="PTHR43759:SF1">
    <property type="entry name" value="GLUCOSE IMPORT SYSTEM PERMEASE PROTEIN GLCT"/>
    <property type="match status" value="1"/>
</dbReference>
<keyword evidence="2 5" id="KW-0812">Transmembrane</keyword>
<dbReference type="Pfam" id="PF00528">
    <property type="entry name" value="BPD_transp_1"/>
    <property type="match status" value="1"/>
</dbReference>
<dbReference type="GO" id="GO:0005886">
    <property type="term" value="C:plasma membrane"/>
    <property type="evidence" value="ECO:0007669"/>
    <property type="project" value="UniProtKB-SubCell"/>
</dbReference>
<comment type="similarity">
    <text evidence="5">Belongs to the binding-protein-dependent transport system permease family.</text>
</comment>
<feature type="domain" description="ABC transmembrane type-1" evidence="6">
    <location>
        <begin position="65"/>
        <end position="280"/>
    </location>
</feature>
<feature type="transmembrane region" description="Helical" evidence="5">
    <location>
        <begin position="96"/>
        <end position="119"/>
    </location>
</feature>
<evidence type="ECO:0000259" key="6">
    <source>
        <dbReference type="PROSITE" id="PS50928"/>
    </source>
</evidence>
<dbReference type="PANTHER" id="PTHR43759">
    <property type="entry name" value="TREHALOSE TRANSPORT SYSTEM PERMEASE PROTEIN SUGA"/>
    <property type="match status" value="1"/>
</dbReference>
<evidence type="ECO:0000256" key="1">
    <source>
        <dbReference type="ARBA" id="ARBA00004651"/>
    </source>
</evidence>
<dbReference type="GO" id="GO:0055085">
    <property type="term" value="P:transmembrane transport"/>
    <property type="evidence" value="ECO:0007669"/>
    <property type="project" value="InterPro"/>
</dbReference>
<dbReference type="Gene3D" id="1.10.3720.10">
    <property type="entry name" value="MetI-like"/>
    <property type="match status" value="1"/>
</dbReference>